<evidence type="ECO:0000256" key="5">
    <source>
        <dbReference type="ARBA" id="ARBA00022741"/>
    </source>
</evidence>
<keyword evidence="3" id="KW-0813">Transport</keyword>
<feature type="transmembrane region" description="Helical" evidence="10">
    <location>
        <begin position="453"/>
        <end position="477"/>
    </location>
</feature>
<keyword evidence="6" id="KW-0067">ATP-binding</keyword>
<keyword evidence="7 10" id="KW-1133">Transmembrane helix</keyword>
<evidence type="ECO:0000259" key="11">
    <source>
        <dbReference type="PROSITE" id="PS50893"/>
    </source>
</evidence>
<feature type="compositionally biased region" description="Pro residues" evidence="9">
    <location>
        <begin position="1"/>
        <end position="11"/>
    </location>
</feature>
<evidence type="ECO:0000313" key="12">
    <source>
        <dbReference type="EMBL" id="KAF8666168.1"/>
    </source>
</evidence>
<dbReference type="GO" id="GO:0016887">
    <property type="term" value="F:ATP hydrolysis activity"/>
    <property type="evidence" value="ECO:0007669"/>
    <property type="project" value="InterPro"/>
</dbReference>
<feature type="region of interest" description="Disordered" evidence="9">
    <location>
        <begin position="1"/>
        <end position="33"/>
    </location>
</feature>
<dbReference type="InterPro" id="IPR043926">
    <property type="entry name" value="ABCG_dom"/>
</dbReference>
<feature type="transmembrane region" description="Helical" evidence="10">
    <location>
        <begin position="517"/>
        <end position="540"/>
    </location>
</feature>
<proteinExistence type="inferred from homology"/>
<dbReference type="AlphaFoldDB" id="A0A835E7K0"/>
<dbReference type="InterPro" id="IPR003593">
    <property type="entry name" value="AAA+_ATPase"/>
</dbReference>
<keyword evidence="8 10" id="KW-0472">Membrane</keyword>
<accession>A0A835E7K0</accession>
<dbReference type="Proteomes" id="UP000636709">
    <property type="component" value="Unassembled WGS sequence"/>
</dbReference>
<dbReference type="InterPro" id="IPR003439">
    <property type="entry name" value="ABC_transporter-like_ATP-bd"/>
</dbReference>
<feature type="transmembrane region" description="Helical" evidence="10">
    <location>
        <begin position="411"/>
        <end position="433"/>
    </location>
</feature>
<feature type="domain" description="ABC transporter" evidence="11">
    <location>
        <begin position="40"/>
        <end position="284"/>
    </location>
</feature>
<feature type="transmembrane region" description="Helical" evidence="10">
    <location>
        <begin position="378"/>
        <end position="399"/>
    </location>
</feature>
<dbReference type="GO" id="GO:0140359">
    <property type="term" value="F:ABC-type transporter activity"/>
    <property type="evidence" value="ECO:0007669"/>
    <property type="project" value="InterPro"/>
</dbReference>
<keyword evidence="5" id="KW-0547">Nucleotide-binding</keyword>
<evidence type="ECO:0000256" key="8">
    <source>
        <dbReference type="ARBA" id="ARBA00023136"/>
    </source>
</evidence>
<dbReference type="PANTHER" id="PTHR48042">
    <property type="entry name" value="ABC TRANSPORTER G FAMILY MEMBER 11"/>
    <property type="match status" value="1"/>
</dbReference>
<dbReference type="InterPro" id="IPR017871">
    <property type="entry name" value="ABC_transporter-like_CS"/>
</dbReference>
<dbReference type="Gene3D" id="3.40.50.300">
    <property type="entry name" value="P-loop containing nucleotide triphosphate hydrolases"/>
    <property type="match status" value="1"/>
</dbReference>
<evidence type="ECO:0000256" key="6">
    <source>
        <dbReference type="ARBA" id="ARBA00022840"/>
    </source>
</evidence>
<dbReference type="InterPro" id="IPR013525">
    <property type="entry name" value="ABC2_TM"/>
</dbReference>
<dbReference type="GO" id="GO:0005524">
    <property type="term" value="F:ATP binding"/>
    <property type="evidence" value="ECO:0007669"/>
    <property type="project" value="UniProtKB-KW"/>
</dbReference>
<dbReference type="InterPro" id="IPR052215">
    <property type="entry name" value="Plant_ABCG"/>
</dbReference>
<dbReference type="Pfam" id="PF01061">
    <property type="entry name" value="ABC2_membrane"/>
    <property type="match status" value="1"/>
</dbReference>
<dbReference type="PROSITE" id="PS50893">
    <property type="entry name" value="ABC_TRANSPORTER_2"/>
    <property type="match status" value="1"/>
</dbReference>
<comment type="subcellular location">
    <subcellularLocation>
        <location evidence="1">Membrane</location>
        <topology evidence="1">Multi-pass membrane protein</topology>
    </subcellularLocation>
</comment>
<gene>
    <name evidence="12" type="ORF">HU200_053885</name>
</gene>
<keyword evidence="13" id="KW-1185">Reference proteome</keyword>
<reference evidence="12" key="1">
    <citation type="submission" date="2020-07" db="EMBL/GenBank/DDBJ databases">
        <title>Genome sequence and genetic diversity analysis of an under-domesticated orphan crop, white fonio (Digitaria exilis).</title>
        <authorList>
            <person name="Bennetzen J.L."/>
            <person name="Chen S."/>
            <person name="Ma X."/>
            <person name="Wang X."/>
            <person name="Yssel A.E.J."/>
            <person name="Chaluvadi S.R."/>
            <person name="Johnson M."/>
            <person name="Gangashetty P."/>
            <person name="Hamidou F."/>
            <person name="Sanogo M.D."/>
            <person name="Zwaenepoel A."/>
            <person name="Wallace J."/>
            <person name="Van De Peer Y."/>
            <person name="Van Deynze A."/>
        </authorList>
    </citation>
    <scope>NUCLEOTIDE SEQUENCE</scope>
    <source>
        <tissue evidence="12">Leaves</tissue>
    </source>
</reference>
<dbReference type="Pfam" id="PF19055">
    <property type="entry name" value="ABC2_membrane_7"/>
    <property type="match status" value="1"/>
</dbReference>
<dbReference type="EMBL" id="JACEFO010002316">
    <property type="protein sequence ID" value="KAF8666168.1"/>
    <property type="molecule type" value="Genomic_DNA"/>
</dbReference>
<comment type="similarity">
    <text evidence="2">Belongs to the ABC transporter superfamily. ABCG family. Eye pigment precursor importer (TC 3.A.1.204) subfamily.</text>
</comment>
<evidence type="ECO:0000256" key="7">
    <source>
        <dbReference type="ARBA" id="ARBA00022989"/>
    </source>
</evidence>
<keyword evidence="4 10" id="KW-0812">Transmembrane</keyword>
<feature type="transmembrane region" description="Helical" evidence="10">
    <location>
        <begin position="607"/>
        <end position="628"/>
    </location>
</feature>
<evidence type="ECO:0000256" key="1">
    <source>
        <dbReference type="ARBA" id="ARBA00004141"/>
    </source>
</evidence>
<evidence type="ECO:0000256" key="9">
    <source>
        <dbReference type="SAM" id="MobiDB-lite"/>
    </source>
</evidence>
<dbReference type="SUPFAM" id="SSF52540">
    <property type="entry name" value="P-loop containing nucleoside triphosphate hydrolases"/>
    <property type="match status" value="1"/>
</dbReference>
<name>A0A835E7K0_9POAL</name>
<protein>
    <recommendedName>
        <fullName evidence="11">ABC transporter domain-containing protein</fullName>
    </recommendedName>
</protein>
<dbReference type="GO" id="GO:0016020">
    <property type="term" value="C:membrane"/>
    <property type="evidence" value="ECO:0007669"/>
    <property type="project" value="UniProtKB-SubCell"/>
</dbReference>
<organism evidence="12 13">
    <name type="scientific">Digitaria exilis</name>
    <dbReference type="NCBI Taxonomy" id="1010633"/>
    <lineage>
        <taxon>Eukaryota</taxon>
        <taxon>Viridiplantae</taxon>
        <taxon>Streptophyta</taxon>
        <taxon>Embryophyta</taxon>
        <taxon>Tracheophyta</taxon>
        <taxon>Spermatophyta</taxon>
        <taxon>Magnoliopsida</taxon>
        <taxon>Liliopsida</taxon>
        <taxon>Poales</taxon>
        <taxon>Poaceae</taxon>
        <taxon>PACMAD clade</taxon>
        <taxon>Panicoideae</taxon>
        <taxon>Panicodae</taxon>
        <taxon>Paniceae</taxon>
        <taxon>Anthephorinae</taxon>
        <taxon>Digitaria</taxon>
    </lineage>
</organism>
<evidence type="ECO:0000313" key="13">
    <source>
        <dbReference type="Proteomes" id="UP000636709"/>
    </source>
</evidence>
<evidence type="ECO:0000256" key="4">
    <source>
        <dbReference type="ARBA" id="ARBA00022692"/>
    </source>
</evidence>
<evidence type="ECO:0000256" key="2">
    <source>
        <dbReference type="ARBA" id="ARBA00005814"/>
    </source>
</evidence>
<feature type="transmembrane region" description="Helical" evidence="10">
    <location>
        <begin position="489"/>
        <end position="511"/>
    </location>
</feature>
<dbReference type="OrthoDB" id="66620at2759"/>
<dbReference type="Pfam" id="PF00005">
    <property type="entry name" value="ABC_tran"/>
    <property type="match status" value="1"/>
</dbReference>
<dbReference type="PROSITE" id="PS00211">
    <property type="entry name" value="ABC_TRANSPORTER_1"/>
    <property type="match status" value="1"/>
</dbReference>
<evidence type="ECO:0000256" key="3">
    <source>
        <dbReference type="ARBA" id="ARBA00022448"/>
    </source>
</evidence>
<dbReference type="PANTHER" id="PTHR48042:SF13">
    <property type="entry name" value="OS07G0288700 PROTEIN"/>
    <property type="match status" value="1"/>
</dbReference>
<comment type="caution">
    <text evidence="12">The sequence shown here is derived from an EMBL/GenBank/DDBJ whole genome shotgun (WGS) entry which is preliminary data.</text>
</comment>
<evidence type="ECO:0000256" key="10">
    <source>
        <dbReference type="SAM" id="Phobius"/>
    </source>
</evidence>
<dbReference type="InterPro" id="IPR027417">
    <property type="entry name" value="P-loop_NTPase"/>
</dbReference>
<dbReference type="SMART" id="SM00382">
    <property type="entry name" value="AAA"/>
    <property type="match status" value="1"/>
</dbReference>
<sequence length="645" mass="70709">MAESSPTPPRWTPAASPRKRLNGVGGDNTGERKTSRGVFLTWQDVSVTAVDEKGKHKVILDRITGCARPSQVLALMGASGSGKTTLLDTLSGRLGLDLIGTGDILINGRRERLSYGTSAYVTQENTLMPTLSVREAIHYSAQLQLPGSMSPAKKLARVDRIIREMGLSAVADSRIGGRVSKGISGGERRRVSICMQLLASPGLLFLDEPTSGLDSAAAYHVMAYVARLAQTAGITVVAAVHQPSSEVFDLFNALCLLANGRMVYFGAILDAAKFFKANGFPCPLRRNPSDHYLRIINKDFDEEIKEGYNLKTPSAAEAIETLVNSFRSLHNLATNMQAVGTENDVLPFIKERQAGFITKLLVLINRSSVNMHRDIGYYWLRSAVFTVVCFCIGTVFYNIGGTSIVSIQARISLIITILTLSTMASLGGFPSFVEDMKVFRKERLNGHYGATAFVIANTLSSAPFLGLMCIIPGAMVYYMTGLRPGIDHFIYFVAVLWACTMQVEALMMVTAAMVPDILLGGAIGSGIQGVLLLSCGFFRFPDDLPKPVWKYPMYYISYHKYGIHGLYKNEFQESAFGDQLNHTSGPLMGADHILKNILHVEMAYSKWVDLTILCAMVIIYRLMFLAMIKLTEVRGPIIKFGLMKV</sequence>